<dbReference type="PANTHER" id="PTHR12892:SF15">
    <property type="entry name" value="POST-GPI ATTACHMENT TO PROTEINS FACTOR 2-LIKE"/>
    <property type="match status" value="1"/>
</dbReference>
<dbReference type="WBParaSite" id="TCONS_00016757.p1">
    <property type="protein sequence ID" value="TCONS_00016757.p1"/>
    <property type="gene ID" value="XLOC_011410"/>
</dbReference>
<proteinExistence type="predicted"/>
<keyword evidence="3" id="KW-1185">Reference proteome</keyword>
<protein>
    <submittedName>
        <fullName evidence="4 5">Post-GPI attachment to proteins factor 2</fullName>
    </submittedName>
</protein>
<dbReference type="WBParaSite" id="SSTP_0001235200.1">
    <property type="protein sequence ID" value="SSTP_0001235200.1"/>
    <property type="gene ID" value="SSTP_0001235200"/>
</dbReference>
<keyword evidence="1" id="KW-0472">Membrane</keyword>
<dbReference type="GO" id="GO:0005789">
    <property type="term" value="C:endoplasmic reticulum membrane"/>
    <property type="evidence" value="ECO:0007669"/>
    <property type="project" value="TreeGrafter"/>
</dbReference>
<dbReference type="PANTHER" id="PTHR12892">
    <property type="entry name" value="FGF RECEPTOR ACTIVATING PROTEIN 1"/>
    <property type="match status" value="1"/>
</dbReference>
<evidence type="ECO:0000313" key="4">
    <source>
        <dbReference type="WBParaSite" id="SSTP_0001235200.1"/>
    </source>
</evidence>
<accession>A0A0K0ESC3</accession>
<feature type="transmembrane region" description="Helical" evidence="1">
    <location>
        <begin position="138"/>
        <end position="163"/>
    </location>
</feature>
<feature type="transmembrane region" description="Helical" evidence="1">
    <location>
        <begin position="241"/>
        <end position="263"/>
    </location>
</feature>
<dbReference type="Proteomes" id="UP000035681">
    <property type="component" value="Unplaced"/>
</dbReference>
<dbReference type="GO" id="GO:0006506">
    <property type="term" value="P:GPI anchor biosynthetic process"/>
    <property type="evidence" value="ECO:0007669"/>
    <property type="project" value="TreeGrafter"/>
</dbReference>
<dbReference type="AlphaFoldDB" id="A0A0K0ESC3"/>
<evidence type="ECO:0000259" key="2">
    <source>
        <dbReference type="Pfam" id="PF10277"/>
    </source>
</evidence>
<evidence type="ECO:0000313" key="5">
    <source>
        <dbReference type="WBParaSite" id="TCONS_00016757.p1"/>
    </source>
</evidence>
<dbReference type="InterPro" id="IPR019402">
    <property type="entry name" value="CWH43_N"/>
</dbReference>
<reference evidence="4" key="1">
    <citation type="submission" date="2015-08" db="UniProtKB">
        <authorList>
            <consortium name="WormBaseParasite"/>
        </authorList>
    </citation>
    <scope>IDENTIFICATION</scope>
</reference>
<feature type="transmembrane region" description="Helical" evidence="1">
    <location>
        <begin position="169"/>
        <end position="193"/>
    </location>
</feature>
<organism evidence="4">
    <name type="scientific">Strongyloides stercoralis</name>
    <name type="common">Threadworm</name>
    <dbReference type="NCBI Taxonomy" id="6248"/>
    <lineage>
        <taxon>Eukaryota</taxon>
        <taxon>Metazoa</taxon>
        <taxon>Ecdysozoa</taxon>
        <taxon>Nematoda</taxon>
        <taxon>Chromadorea</taxon>
        <taxon>Rhabditida</taxon>
        <taxon>Tylenchina</taxon>
        <taxon>Panagrolaimomorpha</taxon>
        <taxon>Strongyloidoidea</taxon>
        <taxon>Strongyloididae</taxon>
        <taxon>Strongyloides</taxon>
    </lineage>
</organism>
<dbReference type="InterPro" id="IPR039545">
    <property type="entry name" value="PGAP2"/>
</dbReference>
<feature type="transmembrane region" description="Helical" evidence="1">
    <location>
        <begin position="43"/>
        <end position="65"/>
    </location>
</feature>
<dbReference type="Pfam" id="PF10277">
    <property type="entry name" value="Frag1"/>
    <property type="match status" value="1"/>
</dbReference>
<dbReference type="STRING" id="6248.A0A0K0ESC3"/>
<evidence type="ECO:0000313" key="3">
    <source>
        <dbReference type="Proteomes" id="UP000035681"/>
    </source>
</evidence>
<keyword evidence="1" id="KW-1133">Transmembrane helix</keyword>
<keyword evidence="1" id="KW-0812">Transmembrane</keyword>
<feature type="domain" description="CWH43-like N-terminal" evidence="2">
    <location>
        <begin position="41"/>
        <end position="267"/>
    </location>
</feature>
<evidence type="ECO:0000256" key="1">
    <source>
        <dbReference type="SAM" id="Phobius"/>
    </source>
</evidence>
<dbReference type="GO" id="GO:0000139">
    <property type="term" value="C:Golgi membrane"/>
    <property type="evidence" value="ECO:0007669"/>
    <property type="project" value="InterPro"/>
</dbReference>
<sequence>MSNENLPISKTLSSTSNSFLPTIKISPSSFSSSDWMVYFNSKFVILAATLFPGIGCYACIAYTYLFQFDKIVNFASDHCNGTMSYIPPVSYSIGVWKPQKFFWLSVLMLHVPPRMIYVDLCIKFFLRGPNATNSDNYYFYILLSIHRFLMHLEIWALVGVSIFDIEYNFLIHATFFGFWLASFNFNMLFNIILQYQSGINETVSKYYTLFKIRKFIFIVGCPISLTASASYVYYLKSCKDLAYVTFSVTEYATVGINSLFYLLSYIDADNMNLDISVVPSVSGKSKNVVCAV</sequence>
<feature type="transmembrane region" description="Helical" evidence="1">
    <location>
        <begin position="214"/>
        <end position="235"/>
    </location>
</feature>
<name>A0A0K0ESC3_STRER</name>